<evidence type="ECO:0000256" key="6">
    <source>
        <dbReference type="PIRSR" id="PIRSR600175-1"/>
    </source>
</evidence>
<dbReference type="PROSITE" id="PS50267">
    <property type="entry name" value="NA_NEUROTRAN_SYMP_3"/>
    <property type="match status" value="1"/>
</dbReference>
<reference evidence="8" key="1">
    <citation type="submission" date="2021-01" db="EMBL/GenBank/DDBJ databases">
        <authorList>
            <person name="Li R."/>
            <person name="Bekaert M."/>
        </authorList>
    </citation>
    <scope>NUCLEOTIDE SEQUENCE</scope>
    <source>
        <strain evidence="8">Farmed</strain>
    </source>
</reference>
<feature type="binding site" evidence="6">
    <location>
        <position position="108"/>
    </location>
    <ligand>
        <name>Na(+)</name>
        <dbReference type="ChEBI" id="CHEBI:29101"/>
        <label>1</label>
    </ligand>
</feature>
<dbReference type="Proteomes" id="UP000597762">
    <property type="component" value="Unassembled WGS sequence"/>
</dbReference>
<dbReference type="SUPFAM" id="SSF161070">
    <property type="entry name" value="SNF-like"/>
    <property type="match status" value="1"/>
</dbReference>
<feature type="binding site" evidence="6">
    <location>
        <position position="110"/>
    </location>
    <ligand>
        <name>Na(+)</name>
        <dbReference type="ChEBI" id="CHEBI:29101"/>
        <label>1</label>
    </ligand>
</feature>
<gene>
    <name evidence="8" type="ORF">SPHA_956</name>
</gene>
<dbReference type="PANTHER" id="PTHR11616:SF182">
    <property type="entry name" value="TRANSPORTER"/>
    <property type="match status" value="1"/>
</dbReference>
<keyword evidence="6" id="KW-0479">Metal-binding</keyword>
<organism evidence="8 9">
    <name type="scientific">Acanthosepion pharaonis</name>
    <name type="common">Pharaoh cuttlefish</name>
    <name type="synonym">Sepia pharaonis</name>
    <dbReference type="NCBI Taxonomy" id="158019"/>
    <lineage>
        <taxon>Eukaryota</taxon>
        <taxon>Metazoa</taxon>
        <taxon>Spiralia</taxon>
        <taxon>Lophotrochozoa</taxon>
        <taxon>Mollusca</taxon>
        <taxon>Cephalopoda</taxon>
        <taxon>Coleoidea</taxon>
        <taxon>Decapodiformes</taxon>
        <taxon>Sepiida</taxon>
        <taxon>Sepiina</taxon>
        <taxon>Sepiidae</taxon>
        <taxon>Acanthosepion</taxon>
    </lineage>
</organism>
<dbReference type="InterPro" id="IPR000175">
    <property type="entry name" value="Na/ntran_symport"/>
</dbReference>
<keyword evidence="9" id="KW-1185">Reference proteome</keyword>
<evidence type="ECO:0000313" key="8">
    <source>
        <dbReference type="EMBL" id="CAE1141780.1"/>
    </source>
</evidence>
<protein>
    <submittedName>
        <fullName evidence="8">SLC6A15S</fullName>
    </submittedName>
</protein>
<proteinExistence type="predicted"/>
<keyword evidence="6" id="KW-0915">Sodium</keyword>
<evidence type="ECO:0000256" key="4">
    <source>
        <dbReference type="ARBA" id="ARBA00022989"/>
    </source>
</evidence>
<dbReference type="PRINTS" id="PR00176">
    <property type="entry name" value="NANEUSMPORT"/>
</dbReference>
<evidence type="ECO:0000313" key="9">
    <source>
        <dbReference type="Proteomes" id="UP000597762"/>
    </source>
</evidence>
<evidence type="ECO:0000256" key="5">
    <source>
        <dbReference type="ARBA" id="ARBA00023136"/>
    </source>
</evidence>
<dbReference type="GO" id="GO:0035725">
    <property type="term" value="P:sodium ion transmembrane transport"/>
    <property type="evidence" value="ECO:0007669"/>
    <property type="project" value="TreeGrafter"/>
</dbReference>
<feature type="transmembrane region" description="Helical" evidence="7">
    <location>
        <begin position="100"/>
        <end position="116"/>
    </location>
</feature>
<evidence type="ECO:0000256" key="7">
    <source>
        <dbReference type="SAM" id="Phobius"/>
    </source>
</evidence>
<dbReference type="AlphaFoldDB" id="A0A812AKZ4"/>
<keyword evidence="4 7" id="KW-1133">Transmembrane helix</keyword>
<dbReference type="Pfam" id="PF00209">
    <property type="entry name" value="SNF"/>
    <property type="match status" value="1"/>
</dbReference>
<dbReference type="GO" id="GO:0005886">
    <property type="term" value="C:plasma membrane"/>
    <property type="evidence" value="ECO:0007669"/>
    <property type="project" value="TreeGrafter"/>
</dbReference>
<feature type="binding site" evidence="6">
    <location>
        <position position="111"/>
    </location>
    <ligand>
        <name>Na(+)</name>
        <dbReference type="ChEBI" id="CHEBI:29101"/>
        <label>1</label>
    </ligand>
</feature>
<evidence type="ECO:0000256" key="2">
    <source>
        <dbReference type="ARBA" id="ARBA00022448"/>
    </source>
</evidence>
<accession>A0A812AKZ4</accession>
<keyword evidence="5 7" id="KW-0472">Membrane</keyword>
<keyword evidence="2" id="KW-0813">Transport</keyword>
<keyword evidence="3 7" id="KW-0812">Transmembrane</keyword>
<dbReference type="OrthoDB" id="6581954at2759"/>
<dbReference type="GO" id="GO:0006865">
    <property type="term" value="P:amino acid transport"/>
    <property type="evidence" value="ECO:0007669"/>
    <property type="project" value="TreeGrafter"/>
</dbReference>
<dbReference type="EMBL" id="CAHIKZ030000026">
    <property type="protein sequence ID" value="CAE1141780.1"/>
    <property type="molecule type" value="Genomic_DNA"/>
</dbReference>
<name>A0A812AKZ4_ACAPH</name>
<evidence type="ECO:0000256" key="3">
    <source>
        <dbReference type="ARBA" id="ARBA00022692"/>
    </source>
</evidence>
<comment type="caution">
    <text evidence="8">The sequence shown here is derived from an EMBL/GenBank/DDBJ whole genome shotgun (WGS) entry which is preliminary data.</text>
</comment>
<evidence type="ECO:0000256" key="1">
    <source>
        <dbReference type="ARBA" id="ARBA00004141"/>
    </source>
</evidence>
<dbReference type="PANTHER" id="PTHR11616">
    <property type="entry name" value="SODIUM/CHLORIDE DEPENDENT TRANSPORTER"/>
    <property type="match status" value="1"/>
</dbReference>
<sequence length="245" mass="27144">MSKKGLSLSNHLRRSNSYLSSIAEGTQSVGSSCPSTVATIGSHFSNGGVNTRCQSLNGSSPRSTLADATHKSTEELISTLKKEEEENISKRTRASWDNKFQYILAVIGYAVGLGAFLIPYTLMLALEGIPIFFLELAIGQRMRKGAIGAWNQISPYLGGIGLCCAMISFIVGLYYNTIIAWCLYYLVLSFRSTLPWRACPTTQIGKYKNETRIIEECRTNSNSLSFYLFRSLYFLLSSLCLSNFL</sequence>
<comment type="subcellular location">
    <subcellularLocation>
        <location evidence="1">Membrane</location>
        <topology evidence="1">Multi-pass membrane protein</topology>
    </subcellularLocation>
</comment>
<dbReference type="GO" id="GO:0046872">
    <property type="term" value="F:metal ion binding"/>
    <property type="evidence" value="ECO:0007669"/>
    <property type="project" value="UniProtKB-KW"/>
</dbReference>
<dbReference type="InterPro" id="IPR037272">
    <property type="entry name" value="SNS_sf"/>
</dbReference>
<feature type="transmembrane region" description="Helical" evidence="7">
    <location>
        <begin position="160"/>
        <end position="187"/>
    </location>
</feature>